<keyword evidence="2" id="KW-0964">Secreted</keyword>
<dbReference type="InterPro" id="IPR011459">
    <property type="entry name" value="DUF1565"/>
</dbReference>
<feature type="domain" description="CBM6" evidence="4">
    <location>
        <begin position="686"/>
        <end position="823"/>
    </location>
</feature>
<evidence type="ECO:0000256" key="1">
    <source>
        <dbReference type="ARBA" id="ARBA00004613"/>
    </source>
</evidence>
<dbReference type="InterPro" id="IPR012334">
    <property type="entry name" value="Pectin_lyas_fold"/>
</dbReference>
<dbReference type="Pfam" id="PF03422">
    <property type="entry name" value="CBM_6"/>
    <property type="match status" value="1"/>
</dbReference>
<sequence>MEEMKGNHYYVAINGDDSNDGITEQSPFRTISQAAQRMEAGDTCYIREGTYRETIIPTNSGKDGAPIRFEAFQRERVVVSGCDEITEWMPHKGSVYKGKVTWDLLDGSGNLVFFDEELGMEAQWPSLKDRLDKSQYAVVDAATNEYPTYTLYDEDLKAFPDGHWDGAMVACVNGVSYFMSTARVTGFEAGTLYHDQWVSSAEHYRTQPGNLYFITRTLQALDTEKEWYYNADERMLYIIAPGGGHPSSHTVEAKRRDYAFDLRNKQHIQIIGVDCRGASMTTKGASHCQIRKSRMYGLDRSFGYRQTIYGRTHGIELGGSDNLIRDCEISHFEGIGVYVSDERNAVMNCYIHDGNFEASYASMIWLTGSEHKVSRCTITRGGRTSISGVFARSVIEYCDVSFANALTKDSGMIYLFNHDFDNTQIHHNWLHDNLSDHLSFGFYMDAWTSGVSFFRNVIWNIPERGMVLNRPIQRTLIYNNTFYRKAIADSSVFCFDDMYGTHMANNLFADGEIRRWGNHSVVSHNRFDVEPCFVDAERGDFRLRPESPVIGKGTFVAGVTDNHTGEAPDVGAYEWGGEGWIPGHDFGSRQESKETGGKVIALDHESRIRNGGFETGALAPWRKATGSPRIVFECAWDYSRNGAYPSVVRSNKYAAVLHTGDRIEQFIEGLKPNTTYMFYAGIKSGGEYRLATEHSERSSSGLWDKEPDGNWAIYRDVRYVGPWKSEEWLKFSDIDFGSLGKYDVLSIGLNKMIGPVTIEVRIDRLNGELIGAVVQKTDYNATWNYFGTPLSLIGGVHDVYLVFSGEGQCLVHNLVIHNSFRAATARMSVSGHDAEEVQLTVNRWNWESTMSELYFTTGEGRTSATVAIENLGGQTVMGLPGHNIYVDDCGLWIKPQQI</sequence>
<dbReference type="InterPro" id="IPR005084">
    <property type="entry name" value="CBM6"/>
</dbReference>
<dbReference type="CDD" id="cd04084">
    <property type="entry name" value="CBM6_xylanase-like"/>
    <property type="match status" value="1"/>
</dbReference>
<dbReference type="PANTHER" id="PTHR40088">
    <property type="entry name" value="PECTATE LYASE (EUROFUNG)"/>
    <property type="match status" value="1"/>
</dbReference>
<dbReference type="Gene3D" id="2.60.120.260">
    <property type="entry name" value="Galactose-binding domain-like"/>
    <property type="match status" value="2"/>
</dbReference>
<dbReference type="RefSeq" id="WP_171637828.1">
    <property type="nucleotide sequence ID" value="NZ_WHNY01000092.1"/>
</dbReference>
<evidence type="ECO:0000313" key="5">
    <source>
        <dbReference type="EMBL" id="NOU69439.1"/>
    </source>
</evidence>
<evidence type="ECO:0000313" key="6">
    <source>
        <dbReference type="Proteomes" id="UP000653578"/>
    </source>
</evidence>
<dbReference type="InterPro" id="IPR052052">
    <property type="entry name" value="Polysaccharide_Lyase_9"/>
</dbReference>
<comment type="subcellular location">
    <subcellularLocation>
        <location evidence="1">Secreted</location>
    </subcellularLocation>
</comment>
<protein>
    <submittedName>
        <fullName evidence="5">Carbohydrate-binding protein</fullName>
    </submittedName>
</protein>
<dbReference type="SUPFAM" id="SSF51126">
    <property type="entry name" value="Pectin lyase-like"/>
    <property type="match status" value="1"/>
</dbReference>
<name>A0ABX1XNN7_9BACL</name>
<dbReference type="SUPFAM" id="SSF49785">
    <property type="entry name" value="Galactose-binding domain-like"/>
    <property type="match status" value="1"/>
</dbReference>
<evidence type="ECO:0000256" key="2">
    <source>
        <dbReference type="ARBA" id="ARBA00022525"/>
    </source>
</evidence>
<keyword evidence="6" id="KW-1185">Reference proteome</keyword>
<dbReference type="InterPro" id="IPR039448">
    <property type="entry name" value="Beta_helix"/>
</dbReference>
<evidence type="ECO:0000256" key="3">
    <source>
        <dbReference type="ARBA" id="ARBA00022729"/>
    </source>
</evidence>
<gene>
    <name evidence="5" type="ORF">GC096_36085</name>
</gene>
<dbReference type="InterPro" id="IPR008979">
    <property type="entry name" value="Galactose-bd-like_sf"/>
</dbReference>
<dbReference type="InterPro" id="IPR011050">
    <property type="entry name" value="Pectin_lyase_fold/virulence"/>
</dbReference>
<evidence type="ECO:0000259" key="4">
    <source>
        <dbReference type="PROSITE" id="PS51175"/>
    </source>
</evidence>
<dbReference type="EMBL" id="WHNY01000092">
    <property type="protein sequence ID" value="NOU69439.1"/>
    <property type="molecule type" value="Genomic_DNA"/>
</dbReference>
<dbReference type="Proteomes" id="UP000653578">
    <property type="component" value="Unassembled WGS sequence"/>
</dbReference>
<accession>A0ABX1XNN7</accession>
<proteinExistence type="predicted"/>
<keyword evidence="3" id="KW-0732">Signal</keyword>
<dbReference type="Pfam" id="PF07602">
    <property type="entry name" value="DUF1565"/>
    <property type="match status" value="1"/>
</dbReference>
<dbReference type="PANTHER" id="PTHR40088:SF2">
    <property type="entry name" value="SECRETED SUGAR HYDROLASE"/>
    <property type="match status" value="1"/>
</dbReference>
<dbReference type="PROSITE" id="PS51175">
    <property type="entry name" value="CBM6"/>
    <property type="match status" value="1"/>
</dbReference>
<comment type="caution">
    <text evidence="5">The sequence shown here is derived from an EMBL/GenBank/DDBJ whole genome shotgun (WGS) entry which is preliminary data.</text>
</comment>
<reference evidence="5 6" key="1">
    <citation type="submission" date="2019-10" db="EMBL/GenBank/DDBJ databases">
        <title>Description of Paenibacillus humi sp. nov.</title>
        <authorList>
            <person name="Carlier A."/>
            <person name="Qi S."/>
        </authorList>
    </citation>
    <scope>NUCLEOTIDE SEQUENCE [LARGE SCALE GENOMIC DNA]</scope>
    <source>
        <strain evidence="5 6">LMG 31461</strain>
    </source>
</reference>
<organism evidence="5 6">
    <name type="scientific">Paenibacillus plantarum</name>
    <dbReference type="NCBI Taxonomy" id="2654975"/>
    <lineage>
        <taxon>Bacteria</taxon>
        <taxon>Bacillati</taxon>
        <taxon>Bacillota</taxon>
        <taxon>Bacilli</taxon>
        <taxon>Bacillales</taxon>
        <taxon>Paenibacillaceae</taxon>
        <taxon>Paenibacillus</taxon>
    </lineage>
</organism>
<dbReference type="Gene3D" id="2.160.20.10">
    <property type="entry name" value="Single-stranded right-handed beta-helix, Pectin lyase-like"/>
    <property type="match status" value="2"/>
</dbReference>
<dbReference type="Pfam" id="PF13229">
    <property type="entry name" value="Beta_helix"/>
    <property type="match status" value="1"/>
</dbReference>